<feature type="region of interest" description="Disordered" evidence="1">
    <location>
        <begin position="1"/>
        <end position="20"/>
    </location>
</feature>
<dbReference type="PANTHER" id="PTHR30336">
    <property type="entry name" value="INNER MEMBRANE PROTEIN, PROBABLE PERMEASE"/>
    <property type="match status" value="1"/>
</dbReference>
<gene>
    <name evidence="4" type="ORF">R2G56_19160</name>
</gene>
<organism evidence="4 5">
    <name type="scientific">Nitratireductor aquimarinus</name>
    <dbReference type="NCBI Taxonomy" id="889300"/>
    <lineage>
        <taxon>Bacteria</taxon>
        <taxon>Pseudomonadati</taxon>
        <taxon>Pseudomonadota</taxon>
        <taxon>Alphaproteobacteria</taxon>
        <taxon>Hyphomicrobiales</taxon>
        <taxon>Phyllobacteriaceae</taxon>
        <taxon>Nitratireductor</taxon>
    </lineage>
</organism>
<keyword evidence="2" id="KW-0812">Transmembrane</keyword>
<accession>A0ABU4AQA1</accession>
<protein>
    <submittedName>
        <fullName evidence="4">YdcF family protein</fullName>
    </submittedName>
</protein>
<feature type="domain" description="DUF218" evidence="3">
    <location>
        <begin position="66"/>
        <end position="215"/>
    </location>
</feature>
<dbReference type="EMBL" id="JAWLIP010000010">
    <property type="protein sequence ID" value="MDV6228414.1"/>
    <property type="molecule type" value="Genomic_DNA"/>
</dbReference>
<evidence type="ECO:0000256" key="2">
    <source>
        <dbReference type="SAM" id="Phobius"/>
    </source>
</evidence>
<proteinExistence type="predicted"/>
<dbReference type="Pfam" id="PF02698">
    <property type="entry name" value="DUF218"/>
    <property type="match status" value="1"/>
</dbReference>
<keyword evidence="2" id="KW-1133">Transmembrane helix</keyword>
<dbReference type="InterPro" id="IPR051599">
    <property type="entry name" value="Cell_Envelope_Assoc"/>
</dbReference>
<reference evidence="4 5" key="1">
    <citation type="submission" date="2023-10" db="EMBL/GenBank/DDBJ databases">
        <authorList>
            <person name="Venkata Ramana C."/>
            <person name="Sasikala C."/>
            <person name="Dhurka M."/>
        </authorList>
    </citation>
    <scope>NUCLEOTIDE SEQUENCE [LARGE SCALE GENOMIC DNA]</scope>
    <source>
        <strain evidence="4 5">KCTC 32151</strain>
    </source>
</reference>
<dbReference type="Proteomes" id="UP001185659">
    <property type="component" value="Unassembled WGS sequence"/>
</dbReference>
<dbReference type="RefSeq" id="WP_206546198.1">
    <property type="nucleotide sequence ID" value="NZ_CP177239.1"/>
</dbReference>
<evidence type="ECO:0000313" key="4">
    <source>
        <dbReference type="EMBL" id="MDV6228414.1"/>
    </source>
</evidence>
<evidence type="ECO:0000259" key="3">
    <source>
        <dbReference type="Pfam" id="PF02698"/>
    </source>
</evidence>
<feature type="transmembrane region" description="Helical" evidence="2">
    <location>
        <begin position="27"/>
        <end position="50"/>
    </location>
</feature>
<keyword evidence="5" id="KW-1185">Reference proteome</keyword>
<dbReference type="CDD" id="cd06259">
    <property type="entry name" value="YdcF-like"/>
    <property type="match status" value="1"/>
</dbReference>
<dbReference type="InterPro" id="IPR003848">
    <property type="entry name" value="DUF218"/>
</dbReference>
<evidence type="ECO:0000256" key="1">
    <source>
        <dbReference type="SAM" id="MobiDB-lite"/>
    </source>
</evidence>
<sequence>MTQEPQHGLKGQGHAPRRSRRSGARRVFRVLLLVCTIGVFVFIAGFGLFADHIGHLSVPRDIDDADGIVVLTGGQSRIDAAVELLKNGKGKRLLISGVNPIARADDLRIATGSETELFECCVDIDHAALDTIGNAEESAKWVQANAYDSIILVTNNYHMPRSLLEMRRLLPDAQVHPYPVVNTPLDNGAWLAKPNALRVLATEYTKYVGALVREVVPLPRMTFLKKTAETAKADLQGN</sequence>
<evidence type="ECO:0000313" key="5">
    <source>
        <dbReference type="Proteomes" id="UP001185659"/>
    </source>
</evidence>
<comment type="caution">
    <text evidence="4">The sequence shown here is derived from an EMBL/GenBank/DDBJ whole genome shotgun (WGS) entry which is preliminary data.</text>
</comment>
<keyword evidence="2" id="KW-0472">Membrane</keyword>
<name>A0ABU4AQA1_9HYPH</name>
<dbReference type="PANTHER" id="PTHR30336:SF4">
    <property type="entry name" value="ENVELOPE BIOGENESIS FACTOR ELYC"/>
    <property type="match status" value="1"/>
</dbReference>